<gene>
    <name evidence="1" type="ORF">TTHERM_001353162</name>
</gene>
<keyword evidence="2" id="KW-1185">Reference proteome</keyword>
<dbReference type="Proteomes" id="UP000009168">
    <property type="component" value="Unassembled WGS sequence"/>
</dbReference>
<dbReference type="RefSeq" id="XP_012653376.1">
    <property type="nucleotide sequence ID" value="XM_012797922.1"/>
</dbReference>
<dbReference type="EMBL" id="GG662669">
    <property type="protein sequence ID" value="EWS74088.1"/>
    <property type="molecule type" value="Genomic_DNA"/>
</dbReference>
<evidence type="ECO:0000313" key="2">
    <source>
        <dbReference type="Proteomes" id="UP000009168"/>
    </source>
</evidence>
<dbReference type="GeneID" id="24442209"/>
<dbReference type="KEGG" id="tet:TTHERM_001353162"/>
<evidence type="ECO:0000313" key="1">
    <source>
        <dbReference type="EMBL" id="EWS74088.1"/>
    </source>
</evidence>
<reference evidence="2" key="1">
    <citation type="journal article" date="2006" name="PLoS Biol.">
        <title>Macronuclear genome sequence of the ciliate Tetrahymena thermophila, a model eukaryote.</title>
        <authorList>
            <person name="Eisen J.A."/>
            <person name="Coyne R.S."/>
            <person name="Wu M."/>
            <person name="Wu D."/>
            <person name="Thiagarajan M."/>
            <person name="Wortman J.R."/>
            <person name="Badger J.H."/>
            <person name="Ren Q."/>
            <person name="Amedeo P."/>
            <person name="Jones K.M."/>
            <person name="Tallon L.J."/>
            <person name="Delcher A.L."/>
            <person name="Salzberg S.L."/>
            <person name="Silva J.C."/>
            <person name="Haas B.J."/>
            <person name="Majoros W.H."/>
            <person name="Farzad M."/>
            <person name="Carlton J.M."/>
            <person name="Smith R.K. Jr."/>
            <person name="Garg J."/>
            <person name="Pearlman R.E."/>
            <person name="Karrer K.M."/>
            <person name="Sun L."/>
            <person name="Manning G."/>
            <person name="Elde N.C."/>
            <person name="Turkewitz A.P."/>
            <person name="Asai D.J."/>
            <person name="Wilkes D.E."/>
            <person name="Wang Y."/>
            <person name="Cai H."/>
            <person name="Collins K."/>
            <person name="Stewart B.A."/>
            <person name="Lee S.R."/>
            <person name="Wilamowska K."/>
            <person name="Weinberg Z."/>
            <person name="Ruzzo W.L."/>
            <person name="Wloga D."/>
            <person name="Gaertig J."/>
            <person name="Frankel J."/>
            <person name="Tsao C.-C."/>
            <person name="Gorovsky M.A."/>
            <person name="Keeling P.J."/>
            <person name="Waller R.F."/>
            <person name="Patron N.J."/>
            <person name="Cherry J.M."/>
            <person name="Stover N.A."/>
            <person name="Krieger C.J."/>
            <person name="del Toro C."/>
            <person name="Ryder H.F."/>
            <person name="Williamson S.C."/>
            <person name="Barbeau R.A."/>
            <person name="Hamilton E.P."/>
            <person name="Orias E."/>
        </authorList>
    </citation>
    <scope>NUCLEOTIDE SEQUENCE [LARGE SCALE GENOMIC DNA]</scope>
    <source>
        <strain evidence="2">SB210</strain>
    </source>
</reference>
<accession>W7XC56</accession>
<proteinExistence type="predicted"/>
<organism evidence="1 2">
    <name type="scientific">Tetrahymena thermophila (strain SB210)</name>
    <dbReference type="NCBI Taxonomy" id="312017"/>
    <lineage>
        <taxon>Eukaryota</taxon>
        <taxon>Sar</taxon>
        <taxon>Alveolata</taxon>
        <taxon>Ciliophora</taxon>
        <taxon>Intramacronucleata</taxon>
        <taxon>Oligohymenophorea</taxon>
        <taxon>Hymenostomatida</taxon>
        <taxon>Tetrahymenina</taxon>
        <taxon>Tetrahymenidae</taxon>
        <taxon>Tetrahymena</taxon>
    </lineage>
</organism>
<dbReference type="InParanoid" id="W7XC56"/>
<dbReference type="AlphaFoldDB" id="W7XC56"/>
<protein>
    <submittedName>
        <fullName evidence="1">Uncharacterized protein</fullName>
    </submittedName>
</protein>
<sequence>MNLILNRKLNLYTNQVIQNEGQLTKVEKQISKRQQFGSNSSLFELASLKFKIFFCLLIFLHDYYKQRNQQKSKLNKVDLRPYLAYFDNPALKFLQNQCDTLKFSIHKRLLMLFNLFSVRVTLQIF</sequence>
<name>W7XC56_TETTS</name>